<dbReference type="OrthoDB" id="3034946at2"/>
<sequence>MVRLGFIVEGDSEKIMVESANFKRWANAQGLEICRPVINARGGGNLLPQHMASMVATLTKSQPDHVVVLTDLETAPDIETVKVRITDTHTSLIFVAVKALEAWFLADTEAMRAWLKQPAFVEASPEQTPRHAVGLAQRGGATTGRTRPRPQQGDFCQAVLRGVELPDRQCGHSPGLPKCKDVSRCVAEPVPQRDTGRKLNWGVQKHIR</sequence>
<feature type="compositionally biased region" description="Low complexity" evidence="1">
    <location>
        <begin position="136"/>
        <end position="152"/>
    </location>
</feature>
<name>A0A221KC08_VITFI</name>
<evidence type="ECO:0000313" key="3">
    <source>
        <dbReference type="Proteomes" id="UP000199729"/>
    </source>
</evidence>
<dbReference type="Proteomes" id="UP000199729">
    <property type="component" value="Chromosome"/>
</dbReference>
<gene>
    <name evidence="2" type="ORF">VITFI_CDS0779</name>
</gene>
<dbReference type="AlphaFoldDB" id="A0A221KC08"/>
<evidence type="ECO:0000256" key="1">
    <source>
        <dbReference type="SAM" id="MobiDB-lite"/>
    </source>
</evidence>
<dbReference type="RefSeq" id="WP_089415874.1">
    <property type="nucleotide sequence ID" value="NZ_CP022423.1"/>
</dbReference>
<protein>
    <recommendedName>
        <fullName evidence="4">DUF4276 family protein</fullName>
    </recommendedName>
</protein>
<evidence type="ECO:0008006" key="4">
    <source>
        <dbReference type="Google" id="ProtNLM"/>
    </source>
</evidence>
<organism evidence="2 3">
    <name type="scientific">Vitreoscilla filiformis</name>
    <dbReference type="NCBI Taxonomy" id="63"/>
    <lineage>
        <taxon>Bacteria</taxon>
        <taxon>Pseudomonadati</taxon>
        <taxon>Pseudomonadota</taxon>
        <taxon>Betaproteobacteria</taxon>
        <taxon>Neisseriales</taxon>
        <taxon>Neisseriaceae</taxon>
        <taxon>Vitreoscilla</taxon>
    </lineage>
</organism>
<proteinExistence type="predicted"/>
<reference evidence="2 3" key="1">
    <citation type="submission" date="2017-07" db="EMBL/GenBank/DDBJ databases">
        <title>Complete Genome Sequence of the cosmetic ferment Vitreoscilla filiformis (ATCC15551).</title>
        <authorList>
            <person name="Contreras S."/>
            <person name="Sagory-Zalkind P."/>
            <person name="Blanquart H."/>
            <person name="Iltis A."/>
            <person name="Morand S.C."/>
        </authorList>
    </citation>
    <scope>NUCLEOTIDE SEQUENCE [LARGE SCALE GENOMIC DNA]</scope>
    <source>
        <strain evidence="2 3">ATCC 15551</strain>
    </source>
</reference>
<dbReference type="KEGG" id="vff:VITFI_CDS0779"/>
<dbReference type="EMBL" id="CP022423">
    <property type="protein sequence ID" value="ASM76558.1"/>
    <property type="molecule type" value="Genomic_DNA"/>
</dbReference>
<evidence type="ECO:0000313" key="2">
    <source>
        <dbReference type="EMBL" id="ASM76558.1"/>
    </source>
</evidence>
<accession>A0A221KC08</accession>
<feature type="region of interest" description="Disordered" evidence="1">
    <location>
        <begin position="125"/>
        <end position="152"/>
    </location>
</feature>
<keyword evidence="3" id="KW-1185">Reference proteome</keyword>